<evidence type="ECO:0000256" key="1">
    <source>
        <dbReference type="ARBA" id="ARBA00012513"/>
    </source>
</evidence>
<dbReference type="EC" id="2.7.11.1" evidence="1"/>
<feature type="compositionally biased region" description="Low complexity" evidence="7">
    <location>
        <begin position="297"/>
        <end position="306"/>
    </location>
</feature>
<accession>A0A261FML3</accession>
<dbReference type="SUPFAM" id="SSF56112">
    <property type="entry name" value="Protein kinase-like (PK-like)"/>
    <property type="match status" value="1"/>
</dbReference>
<dbReference type="InterPro" id="IPR011009">
    <property type="entry name" value="Kinase-like_dom_sf"/>
</dbReference>
<protein>
    <recommendedName>
        <fullName evidence="1">non-specific serine/threonine protein kinase</fullName>
        <ecNumber evidence="1">2.7.11.1</ecNumber>
    </recommendedName>
</protein>
<dbReference type="PANTHER" id="PTHR43289">
    <property type="entry name" value="MITOGEN-ACTIVATED PROTEIN KINASE KINASE KINASE 20-RELATED"/>
    <property type="match status" value="1"/>
</dbReference>
<keyword evidence="4" id="KW-0547">Nucleotide-binding</keyword>
<feature type="domain" description="Protein kinase" evidence="9">
    <location>
        <begin position="16"/>
        <end position="250"/>
    </location>
</feature>
<dbReference type="AlphaFoldDB" id="A0A261FML3"/>
<name>A0A261FML3_9BIFI</name>
<feature type="transmembrane region" description="Helical" evidence="8">
    <location>
        <begin position="322"/>
        <end position="344"/>
    </location>
</feature>
<dbReference type="PROSITE" id="PS00109">
    <property type="entry name" value="PROTEIN_KINASE_TYR"/>
    <property type="match status" value="1"/>
</dbReference>
<dbReference type="PROSITE" id="PS50011">
    <property type="entry name" value="PROTEIN_KINASE_DOM"/>
    <property type="match status" value="1"/>
</dbReference>
<dbReference type="Pfam" id="PF00069">
    <property type="entry name" value="Pkinase"/>
    <property type="match status" value="1"/>
</dbReference>
<evidence type="ECO:0000313" key="10">
    <source>
        <dbReference type="EMBL" id="OZG60394.1"/>
    </source>
</evidence>
<dbReference type="OrthoDB" id="9762169at2"/>
<evidence type="ECO:0000256" key="2">
    <source>
        <dbReference type="ARBA" id="ARBA00022527"/>
    </source>
</evidence>
<dbReference type="CDD" id="cd14014">
    <property type="entry name" value="STKc_PknB_like"/>
    <property type="match status" value="1"/>
</dbReference>
<keyword evidence="8" id="KW-1133">Transmembrane helix</keyword>
<keyword evidence="8" id="KW-0812">Transmembrane</keyword>
<evidence type="ECO:0000259" key="9">
    <source>
        <dbReference type="PROSITE" id="PS50011"/>
    </source>
</evidence>
<dbReference type="InterPro" id="IPR000719">
    <property type="entry name" value="Prot_kinase_dom"/>
</dbReference>
<evidence type="ECO:0000313" key="11">
    <source>
        <dbReference type="Proteomes" id="UP000216871"/>
    </source>
</evidence>
<keyword evidence="11" id="KW-1185">Reference proteome</keyword>
<reference evidence="10 11" key="1">
    <citation type="journal article" date="2017" name="BMC Genomics">
        <title>Comparative genomic and phylogenomic analyses of the Bifidobacteriaceae family.</title>
        <authorList>
            <person name="Lugli G.A."/>
            <person name="Milani C."/>
            <person name="Turroni F."/>
            <person name="Duranti S."/>
            <person name="Mancabelli L."/>
            <person name="Mangifesta M."/>
            <person name="Ferrario C."/>
            <person name="Modesto M."/>
            <person name="Mattarelli P."/>
            <person name="Jiri K."/>
            <person name="van Sinderen D."/>
            <person name="Ventura M."/>
        </authorList>
    </citation>
    <scope>NUCLEOTIDE SEQUENCE [LARGE SCALE GENOMIC DNA]</scope>
    <source>
        <strain evidence="10 11">DSM 100196</strain>
    </source>
</reference>
<dbReference type="InterPro" id="IPR008266">
    <property type="entry name" value="Tyr_kinase_AS"/>
</dbReference>
<dbReference type="EMBL" id="MWWW01000008">
    <property type="protein sequence ID" value="OZG60394.1"/>
    <property type="molecule type" value="Genomic_DNA"/>
</dbReference>
<dbReference type="GO" id="GO:0005524">
    <property type="term" value="F:ATP binding"/>
    <property type="evidence" value="ECO:0007669"/>
    <property type="project" value="UniProtKB-KW"/>
</dbReference>
<evidence type="ECO:0000256" key="5">
    <source>
        <dbReference type="ARBA" id="ARBA00022777"/>
    </source>
</evidence>
<keyword evidence="5 10" id="KW-0418">Kinase</keyword>
<evidence type="ECO:0000256" key="3">
    <source>
        <dbReference type="ARBA" id="ARBA00022679"/>
    </source>
</evidence>
<sequence length="583" mass="60857">MDERQTLHAMGLDDVYQVYRVLADGPYGRTELVGLEGAGPFVRKTMPLKLARRRLWSTLAECDSSRLPRIEATYELPDGFVVVYDYVEGVTLAQYIGAHGRLDARRAATAAIQLCEAVGELHRHGIVHRDITPANIILADDGIHLIDFGIAREYAAGQVKDGCTTALGTWGYAAPEQYGFSDTDARTDVYAIGRVLGFMLTGVEPTDGAYASALADAAVVPAGLDSIVEKACAFEPSARPQTVDELRAYLEDGGLDGVVAGASAGGAVDGADVGGKARTGVTGPVNPGTGGTGVAGGARNTIPSSDGLRRRKRSRISSRTRIWLASAVAVVLLALVGVAGYVVMHGSSIGDAGRGGRGSTASQSSPGLQPGTQGEDNGSDAGNGSGDDSVADNALTLVESGWSAESGYVDYAIALRNTDRTRSIVFPQVSITGRKSDGSVLFANTMTSSIIYPGQTIYISGICGDGIAPATVAFDTIAPKSENLMATDGSESFDTTGVNRTRLDDGGVVFSGEVVAKRDDDNGDGVYGDEVCVTLVLRDRTGAIVFGRDTYVEKPTLGQSQAFSITVYGLPDYAGYALYARTA</sequence>
<evidence type="ECO:0000256" key="8">
    <source>
        <dbReference type="SAM" id="Phobius"/>
    </source>
</evidence>
<comment type="caution">
    <text evidence="10">The sequence shown here is derived from an EMBL/GenBank/DDBJ whole genome shotgun (WGS) entry which is preliminary data.</text>
</comment>
<organism evidence="10 11">
    <name type="scientific">Bifidobacterium myosotis</name>
    <dbReference type="NCBI Taxonomy" id="1630166"/>
    <lineage>
        <taxon>Bacteria</taxon>
        <taxon>Bacillati</taxon>
        <taxon>Actinomycetota</taxon>
        <taxon>Actinomycetes</taxon>
        <taxon>Bifidobacteriales</taxon>
        <taxon>Bifidobacteriaceae</taxon>
        <taxon>Bifidobacterium</taxon>
    </lineage>
</organism>
<feature type="compositionally biased region" description="Low complexity" evidence="7">
    <location>
        <begin position="374"/>
        <end position="390"/>
    </location>
</feature>
<feature type="compositionally biased region" description="Low complexity" evidence="7">
    <location>
        <begin position="278"/>
        <end position="287"/>
    </location>
</feature>
<evidence type="ECO:0000256" key="6">
    <source>
        <dbReference type="ARBA" id="ARBA00022840"/>
    </source>
</evidence>
<keyword evidence="6" id="KW-0067">ATP-binding</keyword>
<gene>
    <name evidence="10" type="ORF">BMYO_0855</name>
</gene>
<proteinExistence type="predicted"/>
<dbReference type="GO" id="GO:0004674">
    <property type="term" value="F:protein serine/threonine kinase activity"/>
    <property type="evidence" value="ECO:0007669"/>
    <property type="project" value="UniProtKB-KW"/>
</dbReference>
<dbReference type="SMART" id="SM00220">
    <property type="entry name" value="S_TKc"/>
    <property type="match status" value="1"/>
</dbReference>
<keyword evidence="2 10" id="KW-0723">Serine/threonine-protein kinase</keyword>
<dbReference type="Gene3D" id="1.10.510.10">
    <property type="entry name" value="Transferase(Phosphotransferase) domain 1"/>
    <property type="match status" value="1"/>
</dbReference>
<keyword evidence="3" id="KW-0808">Transferase</keyword>
<dbReference type="PANTHER" id="PTHR43289:SF6">
    <property type="entry name" value="SERINE_THREONINE-PROTEIN KINASE NEKL-3"/>
    <property type="match status" value="1"/>
</dbReference>
<keyword evidence="8" id="KW-0472">Membrane</keyword>
<evidence type="ECO:0000256" key="7">
    <source>
        <dbReference type="SAM" id="MobiDB-lite"/>
    </source>
</evidence>
<dbReference type="Proteomes" id="UP000216871">
    <property type="component" value="Unassembled WGS sequence"/>
</dbReference>
<feature type="region of interest" description="Disordered" evidence="7">
    <location>
        <begin position="278"/>
        <end position="313"/>
    </location>
</feature>
<evidence type="ECO:0000256" key="4">
    <source>
        <dbReference type="ARBA" id="ARBA00022741"/>
    </source>
</evidence>
<dbReference type="RefSeq" id="WP_094667326.1">
    <property type="nucleotide sequence ID" value="NZ_MWWW01000008.1"/>
</dbReference>
<feature type="compositionally biased region" description="Polar residues" evidence="7">
    <location>
        <begin position="359"/>
        <end position="372"/>
    </location>
</feature>
<feature type="region of interest" description="Disordered" evidence="7">
    <location>
        <begin position="351"/>
        <end position="390"/>
    </location>
</feature>